<dbReference type="AlphaFoldDB" id="A0A1H6KXJ9"/>
<name>A0A1H6KXJ9_9FLAO</name>
<organism evidence="2 3">
    <name type="scientific">Paenimyroides marinum</name>
    <dbReference type="NCBI Taxonomy" id="1159016"/>
    <lineage>
        <taxon>Bacteria</taxon>
        <taxon>Pseudomonadati</taxon>
        <taxon>Bacteroidota</taxon>
        <taxon>Flavobacteriia</taxon>
        <taxon>Flavobacteriales</taxon>
        <taxon>Flavobacteriaceae</taxon>
        <taxon>Paenimyroides</taxon>
    </lineage>
</organism>
<reference evidence="2 3" key="1">
    <citation type="submission" date="2016-10" db="EMBL/GenBank/DDBJ databases">
        <authorList>
            <person name="de Groot N.N."/>
        </authorList>
    </citation>
    <scope>NUCLEOTIDE SEQUENCE [LARGE SCALE GENOMIC DNA]</scope>
    <source>
        <strain evidence="2 3">CGMCC 1.10825</strain>
    </source>
</reference>
<feature type="signal peptide" evidence="1">
    <location>
        <begin position="1"/>
        <end position="21"/>
    </location>
</feature>
<sequence length="235" mass="27292">MNLKTPLFLLFLLSMVENGNAQSPVSGYGFAENNNSFQEASGMSATLVNITTREKIKTKGSEYVDESFREATVNGGSQYFDLRYNNYTGFFEYKKSVTETVSLSKESNTAFSFKDGRTYLLKKYNLHKTEKEEYLLVVGTKDAKTTIYKLERIEFIPYKEAYNSYQQEKLPEYKLKKPLYFIEFEDTITPIEKSKDLEKVFPNHSKELKKFISQKNIDFKSDEIILIQSFLNSLL</sequence>
<dbReference type="RefSeq" id="WP_143037749.1">
    <property type="nucleotide sequence ID" value="NZ_FNXE01000017.1"/>
</dbReference>
<feature type="chain" id="PRO_5011513691" description="GLPGLI family protein" evidence="1">
    <location>
        <begin position="22"/>
        <end position="235"/>
    </location>
</feature>
<dbReference type="Proteomes" id="UP000199634">
    <property type="component" value="Unassembled WGS sequence"/>
</dbReference>
<keyword evidence="3" id="KW-1185">Reference proteome</keyword>
<keyword evidence="1" id="KW-0732">Signal</keyword>
<gene>
    <name evidence="2" type="ORF">SAMN02927937_01418</name>
</gene>
<evidence type="ECO:0008006" key="4">
    <source>
        <dbReference type="Google" id="ProtNLM"/>
    </source>
</evidence>
<proteinExistence type="predicted"/>
<evidence type="ECO:0000313" key="3">
    <source>
        <dbReference type="Proteomes" id="UP000199634"/>
    </source>
</evidence>
<accession>A0A1H6KXJ9</accession>
<dbReference type="OrthoDB" id="978006at2"/>
<protein>
    <recommendedName>
        <fullName evidence="4">GLPGLI family protein</fullName>
    </recommendedName>
</protein>
<evidence type="ECO:0000256" key="1">
    <source>
        <dbReference type="SAM" id="SignalP"/>
    </source>
</evidence>
<dbReference type="EMBL" id="FNXE01000017">
    <property type="protein sequence ID" value="SEH78664.1"/>
    <property type="molecule type" value="Genomic_DNA"/>
</dbReference>
<evidence type="ECO:0000313" key="2">
    <source>
        <dbReference type="EMBL" id="SEH78664.1"/>
    </source>
</evidence>